<evidence type="ECO:0000313" key="1">
    <source>
        <dbReference type="EMBL" id="SMQ98191.1"/>
    </source>
</evidence>
<protein>
    <submittedName>
        <fullName evidence="2">Uncharacterized protein</fullName>
    </submittedName>
</protein>
<sequence length="91" mass="9560">MPAHSTSIDADAPALMLVLYRRAATNQGGCQCDHTSKTTCRNAAGRIAMGELAENASCAMSLLAAGSRMIAMAMALTVFSQARTMRSYACL</sequence>
<dbReference type="Proteomes" id="UP000195953">
    <property type="component" value="Chromosome 1"/>
</dbReference>
<reference evidence="1 3" key="2">
    <citation type="submission" date="2017-05" db="EMBL/GenBank/DDBJ databases">
        <authorList>
            <person name="Blom J."/>
        </authorList>
    </citation>
    <scope>NUCLEOTIDE SEQUENCE [LARGE SCALE GENOMIC DNA]</scope>
    <source>
        <strain evidence="1">PD885</strain>
    </source>
</reference>
<evidence type="ECO:0000313" key="3">
    <source>
        <dbReference type="Proteomes" id="UP000195877"/>
    </source>
</evidence>
<dbReference type="EMBL" id="LT853882">
    <property type="protein sequence ID" value="SMQ98191.1"/>
    <property type="molecule type" value="Genomic_DNA"/>
</dbReference>
<keyword evidence="3" id="KW-1185">Reference proteome</keyword>
<accession>A0A1Y6GYQ8</accession>
<evidence type="ECO:0000313" key="4">
    <source>
        <dbReference type="Proteomes" id="UP000195953"/>
    </source>
</evidence>
<name>A0A1Y6GYQ8_9XANT</name>
<dbReference type="AlphaFoldDB" id="A0A1Y6GYQ8"/>
<organism evidence="2 4">
    <name type="scientific">Xanthomonas fragariae</name>
    <dbReference type="NCBI Taxonomy" id="48664"/>
    <lineage>
        <taxon>Bacteria</taxon>
        <taxon>Pseudomonadati</taxon>
        <taxon>Pseudomonadota</taxon>
        <taxon>Gammaproteobacteria</taxon>
        <taxon>Lysobacterales</taxon>
        <taxon>Lysobacteraceae</taxon>
        <taxon>Xanthomonas</taxon>
    </lineage>
</organism>
<dbReference type="EMBL" id="LT853885">
    <property type="protein sequence ID" value="SMR04345.1"/>
    <property type="molecule type" value="Genomic_DNA"/>
</dbReference>
<dbReference type="Proteomes" id="UP000195877">
    <property type="component" value="Chromosome 1"/>
</dbReference>
<gene>
    <name evidence="2" type="ORF">PD5205_03063</name>
    <name evidence="1" type="ORF">PD885_00932</name>
</gene>
<evidence type="ECO:0000313" key="2">
    <source>
        <dbReference type="EMBL" id="SMR04345.1"/>
    </source>
</evidence>
<proteinExistence type="predicted"/>
<reference evidence="2 4" key="1">
    <citation type="submission" date="2017-05" db="EMBL/GenBank/DDBJ databases">
        <authorList>
            <person name="Song R."/>
            <person name="Chenine A.L."/>
            <person name="Ruprecht R.M."/>
        </authorList>
    </citation>
    <scope>NUCLEOTIDE SEQUENCE [LARGE SCALE GENOMIC DNA]</scope>
    <source>
        <strain evidence="2">PD5205</strain>
    </source>
</reference>